<dbReference type="Proteomes" id="UP000270296">
    <property type="component" value="Unassembled WGS sequence"/>
</dbReference>
<dbReference type="OrthoDB" id="4096362at2759"/>
<protein>
    <submittedName>
        <fullName evidence="1 3">Uncharacterized protein</fullName>
    </submittedName>
</protein>
<dbReference type="WBParaSite" id="SBAD_0001221901-mRNA-1">
    <property type="protein sequence ID" value="SBAD_0001221901-mRNA-1"/>
    <property type="gene ID" value="SBAD_0001221901"/>
</dbReference>
<proteinExistence type="predicted"/>
<evidence type="ECO:0000313" key="1">
    <source>
        <dbReference type="EMBL" id="VDP43282.1"/>
    </source>
</evidence>
<evidence type="ECO:0000313" key="3">
    <source>
        <dbReference type="WBParaSite" id="SBAD_0001221901-mRNA-1"/>
    </source>
</evidence>
<organism evidence="3">
    <name type="scientific">Soboliphyme baturini</name>
    <dbReference type="NCBI Taxonomy" id="241478"/>
    <lineage>
        <taxon>Eukaryota</taxon>
        <taxon>Metazoa</taxon>
        <taxon>Ecdysozoa</taxon>
        <taxon>Nematoda</taxon>
        <taxon>Enoplea</taxon>
        <taxon>Dorylaimia</taxon>
        <taxon>Dioctophymatida</taxon>
        <taxon>Dioctophymatoidea</taxon>
        <taxon>Soboliphymatidae</taxon>
        <taxon>Soboliphyme</taxon>
    </lineage>
</organism>
<accession>A0A183J7H7</accession>
<evidence type="ECO:0000313" key="2">
    <source>
        <dbReference type="Proteomes" id="UP000270296"/>
    </source>
</evidence>
<sequence length="88" mass="9452">MGPDKDGFNLGVRKNFVEVFGKNKVTWILPIFTSCGDGVTYLLGGNAKARLCLNSSSSSSHSEQATGGAEVPLDGYGLVSRCFHFVFF</sequence>
<keyword evidence="2" id="KW-1185">Reference proteome</keyword>
<dbReference type="PROSITE" id="PS51257">
    <property type="entry name" value="PROKAR_LIPOPROTEIN"/>
    <property type="match status" value="1"/>
</dbReference>
<dbReference type="AlphaFoldDB" id="A0A183J7H7"/>
<reference evidence="1 2" key="2">
    <citation type="submission" date="2018-11" db="EMBL/GenBank/DDBJ databases">
        <authorList>
            <consortium name="Pathogen Informatics"/>
        </authorList>
    </citation>
    <scope>NUCLEOTIDE SEQUENCE [LARGE SCALE GENOMIC DNA]</scope>
</reference>
<gene>
    <name evidence="1" type="ORF">SBAD_LOCUS11825</name>
</gene>
<dbReference type="EMBL" id="UZAM01016449">
    <property type="protein sequence ID" value="VDP43282.1"/>
    <property type="molecule type" value="Genomic_DNA"/>
</dbReference>
<reference evidence="3" key="1">
    <citation type="submission" date="2016-06" db="UniProtKB">
        <authorList>
            <consortium name="WormBaseParasite"/>
        </authorList>
    </citation>
    <scope>IDENTIFICATION</scope>
</reference>
<name>A0A183J7H7_9BILA</name>